<keyword evidence="3" id="KW-0238">DNA-binding</keyword>
<dbReference type="Pfam" id="PF00319">
    <property type="entry name" value="SRF-TF"/>
    <property type="match status" value="1"/>
</dbReference>
<dbReference type="EnsemblPlants" id="MELO3C023227.2.1">
    <property type="protein sequence ID" value="MELO3C023227.2.1"/>
    <property type="gene ID" value="MELO3C023227.2"/>
</dbReference>
<dbReference type="Gramene" id="MELO3C023227.2.1">
    <property type="protein sequence ID" value="MELO3C023227.2.1"/>
    <property type="gene ID" value="MELO3C023227.2"/>
</dbReference>
<feature type="transmembrane region" description="Helical" evidence="6">
    <location>
        <begin position="12"/>
        <end position="38"/>
    </location>
</feature>
<reference evidence="8" key="1">
    <citation type="submission" date="2023-03" db="UniProtKB">
        <authorList>
            <consortium name="EnsemblPlants"/>
        </authorList>
    </citation>
    <scope>IDENTIFICATION</scope>
</reference>
<dbReference type="SMART" id="SM00432">
    <property type="entry name" value="MADS"/>
    <property type="match status" value="1"/>
</dbReference>
<dbReference type="PANTHER" id="PTHR48019">
    <property type="entry name" value="SERUM RESPONSE FACTOR HOMOLOG"/>
    <property type="match status" value="1"/>
</dbReference>
<dbReference type="GO" id="GO:0005634">
    <property type="term" value="C:nucleus"/>
    <property type="evidence" value="ECO:0007669"/>
    <property type="project" value="UniProtKB-SubCell"/>
</dbReference>
<accession>A0A9I9DT74</accession>
<proteinExistence type="predicted"/>
<keyword evidence="5" id="KW-0539">Nucleus</keyword>
<evidence type="ECO:0000259" key="7">
    <source>
        <dbReference type="PROSITE" id="PS50066"/>
    </source>
</evidence>
<sequence length="410" mass="46731">SLPETPPLELILSISSLTVSVAVSLLPHSVLALGFFVGRKFKIIAMGRGKLSMKLISNEKSRKTTFHKRKASLLRKAYELSTLCDVRVCVFVHGPNQSNDQSPLQLHTWPPCPDEVNSMIASYKTNCLHKRARKAFGLIDFFSERKKKVETDMSKLRKDVAEARFTKWDERLDHLLEDQLRVLMMELDSKIEIAKKRIEIETECYNVEEGTSVESSQTLNANMKHKQVMGFDPEEESTNYGMFGIRSSMEQTQGTMPFHQQYHHQQQLQTMAQSCLQMDHEIETLSPFLFGSNGSAPQFQLSCGSNNNNNNNCFQNYPHSFYNDPTNGMIMENTQSYSSMCHYGVPFGTQSVVPISYMQMQQLTGADDQMMMGYASSSQMPLPNSASSQVINDQFDFYNSYEYFMKPNSF</sequence>
<dbReference type="CDD" id="cd00266">
    <property type="entry name" value="MADS_SRF_like"/>
    <property type="match status" value="1"/>
</dbReference>
<name>A0A9I9DT74_CUCME</name>
<dbReference type="AlphaFoldDB" id="A0A9I9DT74"/>
<dbReference type="InterPro" id="IPR036879">
    <property type="entry name" value="TF_MADSbox_sf"/>
</dbReference>
<keyword evidence="6" id="KW-0472">Membrane</keyword>
<dbReference type="InterPro" id="IPR033897">
    <property type="entry name" value="SRF-like_MADS-box"/>
</dbReference>
<organism evidence="8">
    <name type="scientific">Cucumis melo</name>
    <name type="common">Muskmelon</name>
    <dbReference type="NCBI Taxonomy" id="3656"/>
    <lineage>
        <taxon>Eukaryota</taxon>
        <taxon>Viridiplantae</taxon>
        <taxon>Streptophyta</taxon>
        <taxon>Embryophyta</taxon>
        <taxon>Tracheophyta</taxon>
        <taxon>Spermatophyta</taxon>
        <taxon>Magnoliopsida</taxon>
        <taxon>eudicotyledons</taxon>
        <taxon>Gunneridae</taxon>
        <taxon>Pentapetalae</taxon>
        <taxon>rosids</taxon>
        <taxon>fabids</taxon>
        <taxon>Cucurbitales</taxon>
        <taxon>Cucurbitaceae</taxon>
        <taxon>Benincaseae</taxon>
        <taxon>Cucumis</taxon>
    </lineage>
</organism>
<dbReference type="GO" id="GO:0046983">
    <property type="term" value="F:protein dimerization activity"/>
    <property type="evidence" value="ECO:0007669"/>
    <property type="project" value="InterPro"/>
</dbReference>
<protein>
    <recommendedName>
        <fullName evidence="7">MADS-box domain-containing protein</fullName>
    </recommendedName>
</protein>
<evidence type="ECO:0000256" key="1">
    <source>
        <dbReference type="ARBA" id="ARBA00004123"/>
    </source>
</evidence>
<evidence type="ECO:0000256" key="2">
    <source>
        <dbReference type="ARBA" id="ARBA00023015"/>
    </source>
</evidence>
<dbReference type="GO" id="GO:0000987">
    <property type="term" value="F:cis-regulatory region sequence-specific DNA binding"/>
    <property type="evidence" value="ECO:0007669"/>
    <property type="project" value="InterPro"/>
</dbReference>
<dbReference type="PRINTS" id="PR00404">
    <property type="entry name" value="MADSDOMAIN"/>
</dbReference>
<feature type="domain" description="MADS-box" evidence="7">
    <location>
        <begin position="46"/>
        <end position="92"/>
    </location>
</feature>
<dbReference type="InterPro" id="IPR002100">
    <property type="entry name" value="TF_MADSbox"/>
</dbReference>
<keyword evidence="6" id="KW-0812">Transmembrane</keyword>
<evidence type="ECO:0000256" key="3">
    <source>
        <dbReference type="ARBA" id="ARBA00023125"/>
    </source>
</evidence>
<keyword evidence="6" id="KW-1133">Transmembrane helix</keyword>
<keyword evidence="2" id="KW-0805">Transcription regulation</keyword>
<evidence type="ECO:0000256" key="5">
    <source>
        <dbReference type="ARBA" id="ARBA00023242"/>
    </source>
</evidence>
<keyword evidence="4" id="KW-0804">Transcription</keyword>
<comment type="subcellular location">
    <subcellularLocation>
        <location evidence="1">Nucleus</location>
    </subcellularLocation>
</comment>
<dbReference type="PROSITE" id="PS50066">
    <property type="entry name" value="MADS_BOX_2"/>
    <property type="match status" value="1"/>
</dbReference>
<dbReference type="InterPro" id="IPR050142">
    <property type="entry name" value="MADS-box/MEF2_TF"/>
</dbReference>
<evidence type="ECO:0000256" key="6">
    <source>
        <dbReference type="SAM" id="Phobius"/>
    </source>
</evidence>
<evidence type="ECO:0000313" key="8">
    <source>
        <dbReference type="EnsemblPlants" id="MELO3C023227.2.1"/>
    </source>
</evidence>
<dbReference type="GO" id="GO:0045944">
    <property type="term" value="P:positive regulation of transcription by RNA polymerase II"/>
    <property type="evidence" value="ECO:0007669"/>
    <property type="project" value="InterPro"/>
</dbReference>
<dbReference type="Gene3D" id="3.40.1810.10">
    <property type="entry name" value="Transcription factor, MADS-box"/>
    <property type="match status" value="1"/>
</dbReference>
<evidence type="ECO:0000256" key="4">
    <source>
        <dbReference type="ARBA" id="ARBA00023163"/>
    </source>
</evidence>
<dbReference type="SUPFAM" id="SSF55455">
    <property type="entry name" value="SRF-like"/>
    <property type="match status" value="1"/>
</dbReference>
<dbReference type="GO" id="GO:0000981">
    <property type="term" value="F:DNA-binding transcription factor activity, RNA polymerase II-specific"/>
    <property type="evidence" value="ECO:0007669"/>
    <property type="project" value="InterPro"/>
</dbReference>